<dbReference type="CDD" id="cd07987">
    <property type="entry name" value="LPLAT_MGAT-like"/>
    <property type="match status" value="1"/>
</dbReference>
<gene>
    <name evidence="3" type="ORF">NTJ_11677</name>
</gene>
<dbReference type="EMBL" id="AP028917">
    <property type="protein sequence ID" value="BES98861.1"/>
    <property type="molecule type" value="Genomic_DNA"/>
</dbReference>
<keyword evidence="4" id="KW-1185">Reference proteome</keyword>
<evidence type="ECO:0000313" key="4">
    <source>
        <dbReference type="Proteomes" id="UP001307889"/>
    </source>
</evidence>
<feature type="transmembrane region" description="Helical" evidence="1">
    <location>
        <begin position="39"/>
        <end position="59"/>
    </location>
</feature>
<feature type="domain" description="Phospholipid/glycerol acyltransferase" evidence="2">
    <location>
        <begin position="97"/>
        <end position="219"/>
    </location>
</feature>
<accession>A0ABN7B392</accession>
<dbReference type="InterPro" id="IPR002123">
    <property type="entry name" value="Plipid/glycerol_acylTrfase"/>
</dbReference>
<reference evidence="3 4" key="1">
    <citation type="submission" date="2023-09" db="EMBL/GenBank/DDBJ databases">
        <title>Nesidiocoris tenuis whole genome shotgun sequence.</title>
        <authorList>
            <person name="Shibata T."/>
            <person name="Shimoda M."/>
            <person name="Kobayashi T."/>
            <person name="Uehara T."/>
        </authorList>
    </citation>
    <scope>NUCLEOTIDE SEQUENCE [LARGE SCALE GENOMIC DNA]</scope>
    <source>
        <strain evidence="3 4">Japan</strain>
    </source>
</reference>
<dbReference type="PANTHER" id="PTHR22753:SF14">
    <property type="entry name" value="MONOACYLGLYCEROL_DIACYLGLYCEROL O-ACYLTRANSFERASE"/>
    <property type="match status" value="1"/>
</dbReference>
<keyword evidence="1" id="KW-0472">Membrane</keyword>
<dbReference type="PANTHER" id="PTHR22753">
    <property type="entry name" value="TRANSMEMBRANE PROTEIN 68"/>
    <property type="match status" value="1"/>
</dbReference>
<keyword evidence="1 3" id="KW-0812">Transmembrane</keyword>
<sequence length="319" mass="37087">MLNFLQTSLEFILRYFVDYIDIDVTLWISWALMPLMVTFLLPLVILLLLYTSAIILYIYKYKEPLRNAYETDFWDGARKTIAALWDAHGWIWHGYDIQGLENFPEDEPVLFVYYHGALPIDLYYFIARIYLLRNKLIHTVADRFLFNFPGWSIIAEAMKVIPGTVQTCSNILQRNNCLAVSPGGVYEAQFSDHNYKLMWNKRAGFAKVAIDAKVKIVPMFTVNVREAFRQVTTFRRFWLWLYTKWRFPFVPIYGGFPVKLRTVLGPPISYSAGDGNPEHLAKLVAQAINALIQEHQHLPGSILSGLCQRVYMPTKRKVQ</sequence>
<organism evidence="3 4">
    <name type="scientific">Nesidiocoris tenuis</name>
    <dbReference type="NCBI Taxonomy" id="355587"/>
    <lineage>
        <taxon>Eukaryota</taxon>
        <taxon>Metazoa</taxon>
        <taxon>Ecdysozoa</taxon>
        <taxon>Arthropoda</taxon>
        <taxon>Hexapoda</taxon>
        <taxon>Insecta</taxon>
        <taxon>Pterygota</taxon>
        <taxon>Neoptera</taxon>
        <taxon>Paraneoptera</taxon>
        <taxon>Hemiptera</taxon>
        <taxon>Heteroptera</taxon>
        <taxon>Panheteroptera</taxon>
        <taxon>Cimicomorpha</taxon>
        <taxon>Miridae</taxon>
        <taxon>Dicyphina</taxon>
        <taxon>Nesidiocoris</taxon>
    </lineage>
</organism>
<evidence type="ECO:0000256" key="1">
    <source>
        <dbReference type="SAM" id="Phobius"/>
    </source>
</evidence>
<dbReference type="Proteomes" id="UP001307889">
    <property type="component" value="Chromosome 9"/>
</dbReference>
<protein>
    <submittedName>
        <fullName evidence="3">Transmembrane protein 68</fullName>
    </submittedName>
</protein>
<keyword evidence="1" id="KW-1133">Transmembrane helix</keyword>
<dbReference type="Pfam" id="PF01553">
    <property type="entry name" value="Acyltransferase"/>
    <property type="match status" value="1"/>
</dbReference>
<proteinExistence type="predicted"/>
<evidence type="ECO:0000259" key="2">
    <source>
        <dbReference type="Pfam" id="PF01553"/>
    </source>
</evidence>
<evidence type="ECO:0000313" key="3">
    <source>
        <dbReference type="EMBL" id="BES98861.1"/>
    </source>
</evidence>
<name>A0ABN7B392_9HEMI</name>